<dbReference type="Pfam" id="PF00550">
    <property type="entry name" value="PP-binding"/>
    <property type="match status" value="1"/>
</dbReference>
<dbReference type="Pfam" id="PF21089">
    <property type="entry name" value="PKS_DH_N"/>
    <property type="match status" value="1"/>
</dbReference>
<dbReference type="GO" id="GO:0031177">
    <property type="term" value="F:phosphopantetheine binding"/>
    <property type="evidence" value="ECO:0007669"/>
    <property type="project" value="InterPro"/>
</dbReference>
<dbReference type="InterPro" id="IPR014031">
    <property type="entry name" value="Ketoacyl_synth_C"/>
</dbReference>
<reference evidence="9 10" key="1">
    <citation type="submission" date="2018-02" db="EMBL/GenBank/DDBJ databases">
        <authorList>
            <person name="Cohen D.B."/>
            <person name="Kent A.D."/>
        </authorList>
    </citation>
    <scope>NUCLEOTIDE SEQUENCE [LARGE SCALE GENOMIC DNA]</scope>
    <source>
        <strain evidence="9 10">ULC007</strain>
    </source>
</reference>
<dbReference type="PROSITE" id="PS50075">
    <property type="entry name" value="CARRIER"/>
    <property type="match status" value="1"/>
</dbReference>
<dbReference type="Pfam" id="PF08240">
    <property type="entry name" value="ADH_N"/>
    <property type="match status" value="1"/>
</dbReference>
<dbReference type="Gene3D" id="3.40.47.10">
    <property type="match status" value="1"/>
</dbReference>
<dbReference type="OrthoDB" id="499075at2"/>
<dbReference type="Pfam" id="PF13602">
    <property type="entry name" value="ADH_zinc_N_2"/>
    <property type="match status" value="1"/>
</dbReference>
<comment type="caution">
    <text evidence="9">The sequence shown here is derived from an EMBL/GenBank/DDBJ whole genome shotgun (WGS) entry which is preliminary data.</text>
</comment>
<dbReference type="SUPFAM" id="SSF52151">
    <property type="entry name" value="FabD/lysophospholipase-like"/>
    <property type="match status" value="1"/>
</dbReference>
<dbReference type="SUPFAM" id="SSF51735">
    <property type="entry name" value="NAD(P)-binding Rossmann-fold domains"/>
    <property type="match status" value="3"/>
</dbReference>
<feature type="region of interest" description="C-terminal hotdog fold" evidence="5">
    <location>
        <begin position="1076"/>
        <end position="1222"/>
    </location>
</feature>
<dbReference type="InterPro" id="IPR014030">
    <property type="entry name" value="Ketoacyl_synth_N"/>
</dbReference>
<dbReference type="InterPro" id="IPR011032">
    <property type="entry name" value="GroES-like_sf"/>
</dbReference>
<dbReference type="SMART" id="SM00825">
    <property type="entry name" value="PKS_KS"/>
    <property type="match status" value="1"/>
</dbReference>
<dbReference type="Pfam" id="PF08659">
    <property type="entry name" value="KR"/>
    <property type="match status" value="1"/>
</dbReference>
<evidence type="ECO:0000259" key="8">
    <source>
        <dbReference type="PROSITE" id="PS52019"/>
    </source>
</evidence>
<dbReference type="Gene3D" id="3.40.366.10">
    <property type="entry name" value="Malonyl-Coenzyme A Acyl Carrier Protein, domain 2"/>
    <property type="match status" value="1"/>
</dbReference>
<dbReference type="Gene3D" id="3.30.70.3290">
    <property type="match status" value="1"/>
</dbReference>
<feature type="active site" description="Proton acceptor; for dehydratase activity" evidence="5">
    <location>
        <position position="962"/>
    </location>
</feature>
<reference evidence="9 10" key="2">
    <citation type="submission" date="2018-03" db="EMBL/GenBank/DDBJ databases">
        <title>The ancient ancestry and fast evolution of plastids.</title>
        <authorList>
            <person name="Moore K.R."/>
            <person name="Magnabosco C."/>
            <person name="Momper L."/>
            <person name="Gold D.A."/>
            <person name="Bosak T."/>
            <person name="Fournier G.P."/>
        </authorList>
    </citation>
    <scope>NUCLEOTIDE SEQUENCE [LARGE SCALE GENOMIC DNA]</scope>
    <source>
        <strain evidence="9 10">ULC007</strain>
    </source>
</reference>
<feature type="region of interest" description="N-terminal hotdog fold" evidence="5">
    <location>
        <begin position="930"/>
        <end position="1062"/>
    </location>
</feature>
<keyword evidence="3" id="KW-0808">Transferase</keyword>
<dbReference type="InterPro" id="IPR016039">
    <property type="entry name" value="Thiolase-like"/>
</dbReference>
<dbReference type="SMART" id="SM00823">
    <property type="entry name" value="PKS_PP"/>
    <property type="match status" value="1"/>
</dbReference>
<dbReference type="GO" id="GO:0004315">
    <property type="term" value="F:3-oxoacyl-[acyl-carrier-protein] synthase activity"/>
    <property type="evidence" value="ECO:0007669"/>
    <property type="project" value="InterPro"/>
</dbReference>
<evidence type="ECO:0000259" key="6">
    <source>
        <dbReference type="PROSITE" id="PS50075"/>
    </source>
</evidence>
<dbReference type="GO" id="GO:0004312">
    <property type="term" value="F:fatty acid synthase activity"/>
    <property type="evidence" value="ECO:0007669"/>
    <property type="project" value="TreeGrafter"/>
</dbReference>
<dbReference type="CDD" id="cd05195">
    <property type="entry name" value="enoyl_red"/>
    <property type="match status" value="1"/>
</dbReference>
<dbReference type="SMART" id="SM00822">
    <property type="entry name" value="PKS_KR"/>
    <property type="match status" value="1"/>
</dbReference>
<feature type="domain" description="Carrier" evidence="6">
    <location>
        <begin position="2088"/>
        <end position="2163"/>
    </location>
</feature>
<evidence type="ECO:0000313" key="10">
    <source>
        <dbReference type="Proteomes" id="UP000238634"/>
    </source>
</evidence>
<dbReference type="GO" id="GO:0006633">
    <property type="term" value="P:fatty acid biosynthetic process"/>
    <property type="evidence" value="ECO:0007669"/>
    <property type="project" value="InterPro"/>
</dbReference>
<keyword evidence="10" id="KW-1185">Reference proteome</keyword>
<dbReference type="CDD" id="cd00833">
    <property type="entry name" value="PKS"/>
    <property type="match status" value="1"/>
</dbReference>
<dbReference type="InterPro" id="IPR049552">
    <property type="entry name" value="PKS_DH_N"/>
</dbReference>
<dbReference type="InterPro" id="IPR049490">
    <property type="entry name" value="C883_1060-like_KR_N"/>
</dbReference>
<dbReference type="Pfam" id="PF00109">
    <property type="entry name" value="ketoacyl-synt"/>
    <property type="match status" value="1"/>
</dbReference>
<dbReference type="EMBL" id="PVWG01000025">
    <property type="protein sequence ID" value="PSB17688.1"/>
    <property type="molecule type" value="Genomic_DNA"/>
</dbReference>
<dbReference type="InterPro" id="IPR057326">
    <property type="entry name" value="KR_dom"/>
</dbReference>
<dbReference type="InterPro" id="IPR016035">
    <property type="entry name" value="Acyl_Trfase/lysoPLipase"/>
</dbReference>
<dbReference type="GO" id="GO:0016491">
    <property type="term" value="F:oxidoreductase activity"/>
    <property type="evidence" value="ECO:0007669"/>
    <property type="project" value="InterPro"/>
</dbReference>
<dbReference type="PROSITE" id="PS00606">
    <property type="entry name" value="KS3_1"/>
    <property type="match status" value="1"/>
</dbReference>
<dbReference type="RefSeq" id="WP_083582965.1">
    <property type="nucleotide sequence ID" value="NZ_PVWG01000025.1"/>
</dbReference>
<evidence type="ECO:0000313" key="9">
    <source>
        <dbReference type="EMBL" id="PSB17688.1"/>
    </source>
</evidence>
<evidence type="ECO:0000256" key="3">
    <source>
        <dbReference type="ARBA" id="ARBA00022679"/>
    </source>
</evidence>
<dbReference type="PANTHER" id="PTHR43775">
    <property type="entry name" value="FATTY ACID SYNTHASE"/>
    <property type="match status" value="1"/>
</dbReference>
<keyword evidence="2" id="KW-0597">Phosphoprotein</keyword>
<dbReference type="InterPro" id="IPR042104">
    <property type="entry name" value="PKS_dehydratase_sf"/>
</dbReference>
<dbReference type="Gene3D" id="3.40.50.720">
    <property type="entry name" value="NAD(P)-binding Rossmann-like Domain"/>
    <property type="match status" value="3"/>
</dbReference>
<accession>A0A2T1DB16</accession>
<feature type="active site" description="Proton donor; for dehydratase activity" evidence="5">
    <location>
        <position position="1137"/>
    </location>
</feature>
<feature type="domain" description="Ketosynthase family 3 (KS3)" evidence="7">
    <location>
        <begin position="29"/>
        <end position="455"/>
    </location>
</feature>
<dbReference type="Gene3D" id="1.10.1200.10">
    <property type="entry name" value="ACP-like"/>
    <property type="match status" value="1"/>
</dbReference>
<dbReference type="InterPro" id="IPR014043">
    <property type="entry name" value="Acyl_transferase_dom"/>
</dbReference>
<feature type="domain" description="PKS/mFAS DH" evidence="8">
    <location>
        <begin position="930"/>
        <end position="1222"/>
    </location>
</feature>
<gene>
    <name evidence="9" type="ORF">C7B65_17965</name>
</gene>
<dbReference type="InterPro" id="IPR013968">
    <property type="entry name" value="PKS_KR"/>
</dbReference>
<organism evidence="9 10">
    <name type="scientific">Phormidesmis priestleyi ULC007</name>
    <dbReference type="NCBI Taxonomy" id="1920490"/>
    <lineage>
        <taxon>Bacteria</taxon>
        <taxon>Bacillati</taxon>
        <taxon>Cyanobacteriota</taxon>
        <taxon>Cyanophyceae</taxon>
        <taxon>Leptolyngbyales</taxon>
        <taxon>Leptolyngbyaceae</taxon>
        <taxon>Phormidesmis</taxon>
    </lineage>
</organism>
<dbReference type="PANTHER" id="PTHR43775:SF37">
    <property type="entry name" value="SI:DKEY-61P9.11"/>
    <property type="match status" value="1"/>
</dbReference>
<dbReference type="SUPFAM" id="SSF53901">
    <property type="entry name" value="Thiolase-like"/>
    <property type="match status" value="1"/>
</dbReference>
<dbReference type="InterPro" id="IPR020806">
    <property type="entry name" value="PKS_PP-bd"/>
</dbReference>
<evidence type="ECO:0000256" key="5">
    <source>
        <dbReference type="PROSITE-ProRule" id="PRU01363"/>
    </source>
</evidence>
<dbReference type="CDD" id="cd08955">
    <property type="entry name" value="KR_2_FAS_SDR_x"/>
    <property type="match status" value="1"/>
</dbReference>
<dbReference type="PROSITE" id="PS52019">
    <property type="entry name" value="PKS_MFAS_DH"/>
    <property type="match status" value="1"/>
</dbReference>
<dbReference type="InterPro" id="IPR036291">
    <property type="entry name" value="NAD(P)-bd_dom_sf"/>
</dbReference>
<dbReference type="FunFam" id="3.40.47.10:FF:000019">
    <property type="entry name" value="Polyketide synthase type I"/>
    <property type="match status" value="1"/>
</dbReference>
<dbReference type="SMART" id="SM00827">
    <property type="entry name" value="PKS_AT"/>
    <property type="match status" value="1"/>
</dbReference>
<dbReference type="Gene3D" id="3.90.180.10">
    <property type="entry name" value="Medium-chain alcohol dehydrogenases, catalytic domain"/>
    <property type="match status" value="1"/>
</dbReference>
<dbReference type="InterPro" id="IPR049551">
    <property type="entry name" value="PKS_DH_C"/>
</dbReference>
<name>A0A2T1DB16_9CYAN</name>
<dbReference type="Pfam" id="PF00698">
    <property type="entry name" value="Acyl_transf_1"/>
    <property type="match status" value="1"/>
</dbReference>
<protein>
    <submittedName>
        <fullName evidence="9">KR domain-containing protein</fullName>
    </submittedName>
</protein>
<dbReference type="SMART" id="SM00826">
    <property type="entry name" value="PKS_DH"/>
    <property type="match status" value="1"/>
</dbReference>
<keyword evidence="4" id="KW-0511">Multifunctional enzyme</keyword>
<dbReference type="GO" id="GO:0071770">
    <property type="term" value="P:DIM/DIP cell wall layer assembly"/>
    <property type="evidence" value="ECO:0007669"/>
    <property type="project" value="TreeGrafter"/>
</dbReference>
<dbReference type="Proteomes" id="UP000238634">
    <property type="component" value="Unassembled WGS sequence"/>
</dbReference>
<evidence type="ECO:0000256" key="1">
    <source>
        <dbReference type="ARBA" id="ARBA00022450"/>
    </source>
</evidence>
<dbReference type="InterPro" id="IPR018201">
    <property type="entry name" value="Ketoacyl_synth_AS"/>
</dbReference>
<dbReference type="InterPro" id="IPR001227">
    <property type="entry name" value="Ac_transferase_dom_sf"/>
</dbReference>
<dbReference type="STRING" id="1920490.GCA_001895925_04912"/>
<sequence>MNQVSIKQRLLLALDEAAAKLEAVEYAQHEPIAIIGMGCRFPGSADHPEAFWQQLRDGVDAIDLIPKTRWHTDAYYDPNPDAPGKIYTRYGGFLPQVDQFDAQFFGISPREAASLDPQQRLLLEVSWEALEDAGQAPNQLTGSKTGVFVGIGQNDYAQLQMFSGHYENIDPYAGTGNGFAFAAGRLSYILGLQGPNLAIDTACSASLVSVHLACQSLRAGECDLALAGGVHLILSPEVTIFLSRARVLSPDGRCKTFDASADGYGRGEGCGMLVLKRLSDAVANSDRILAVIRGSAVNHDGHSSGLTVPNKQAQQALISQALAKAKVDPLQISYVEVHGTGTALGDPIEIRALDTVLGKGRSQANPLVIGSVKTNIGHLEAAAGIAGLIKVVLSLQHQEIPPHLHFSQPNPHVNWEQLPMLVPTAARPWPGGQKRLAGVSSFGFSGTNAHLILEAAPPDSPTAPEPGERERERPLHLLALSAKTPNALLQLAHRYAHHLQSHPDLPLSDVCFTAAGGRSHFPYRLSIVAATIAEAVDKLMVYPVAAAPLPAAQSPGNSPPKIAFLFTGQGSQYVHMGRQLYETQPIFRQTLEDCDTLLRPYLDPPLLQVLYPRPGASSPIDQTAYTQPALFALEYALCQLWRSWGIVPDVVMGHSLGEYVAATVAGVFTLAESLKLVATRARLMQSLPQTGGMMAVFAPLAVVEELMPDQSGLGIAAINGPAHVVISGARPALERVQASLQSRGVATRALNVSHAFHSPAMQPILDDLEQAAKAVTYAQPQIRLISNVTGEVATSAIATPEYWVAHLRQSVQFARSIDTLYQQGIEIFVEIGPKPILLEMARHCLPAAVGVWLPSLHFGQADWQPLLQSLGELYRCGAKVDWSGFDQDCPRRRVALPTYPFQRERYWVKTATPGANPSSFRASSTAPRLHPLLGQRLHLPGTEEIRFESTLSQDSPAYLAHHRLYQQVILPATAYLEMALAAGAVVCNSNNLRLQETVIQQALMLGDADKTLHVVLKPEDSKTENSKTFSWQVYSLNVDENNSESYWALHAFGNLVEDPKNSPPQVNLAALQAQYTEAVSTNQYYQQLRQQGVDYGTSFQAIDKLWRHPGQALAQIRLPEPLILEAEAYKLHPILLDACFQVVGTALAEADQQAVYIPVGVERLQLYRRPSTHLWTQLKICQVEGWQQKTVTATVQLLDESGNMVAQLEGLTLRSITRQALQQVLQQEDLSHWLYETTWQVQERSAKHPPLPSGQLSHWLLFVDPGEIGRTLATYLRDKGDRCVLVSPGLGYARLAADEYQINPTNPADFQQLLLDSQDDHSQFYSGVIFLWSLEDSLPDITLASLEDAQAQSCGSVLHLLQSLVQTNPAVIPRLWLVTRGTQPIGESQLPHIQQAPLWGLGRVIALEHSDLRCVRLDLDPAVDQTEVLTLLEELRSPDREDQIAYRQGVRYVPRLVRSRSGAGERQAKMLEFPTEPFQVKITSYGLLENLTLAPMTRRAPEPEEVEIEVCACGLNFRDVLNALGLLQAYTQQQGIDAAIDIPFGGECAGRVVAVGKQVSRFQVGDEVMAVMALGSLSSFVTVKADFVVPKPPDLSFAAAATILTPFLTAYYGLHYQAKMQPGDRILIHAAAGGVGQAAVQLAQRVGAEIFATASPSKWEFLKSTGVTQVMNSRTLDFAEAVMTATDGQGLDIVLNSLNGEFIPKSLEVLGQGGRFVEIGKIGIWDQTQVQSQRPDASYFAFDLLELSLQNPGLIASMLEELMEEFKHGTLKPLNYKAFPIHQVVDAFRYMQTAKHVGKVVISMPQARQGEGSYLITGGLGALGLQVARWLVVERRVRHLVLMGRQAASQAAQATIAELQQAGANVKICKADVAIRDEVSRVLTEVQASMPPLRGIIHAAGVLADGVLLSQTWERFSSVMAPKITGAWNLHVLTQELPLDCFICFSSSAALLGSPGQGNYAAANAFMDALMHYRRALGLPGLSINWGPWATAGMAEEMTPRDRDRWAALGISAIKPEQGLQVLAQLLEHPATQVGVLSVNWAKFLKQLPQGLDLPLLEHCTAASDQSQAQQPEFLQQLKDAPFKERKILLMTYIRSQIARVVGLKSWEQIEPRQRLFDLGLDSLVAVELKNCFERDLGKSLRSTLIFDYPTVEALVEYLEDVLSLELSPPLSPESPPLAEDTELSATLKELSQEELADLLAKKLASLD</sequence>
<dbReference type="SUPFAM" id="SSF50129">
    <property type="entry name" value="GroES-like"/>
    <property type="match status" value="1"/>
</dbReference>
<dbReference type="InterPro" id="IPR013154">
    <property type="entry name" value="ADH-like_N"/>
</dbReference>
<dbReference type="SMART" id="SM01294">
    <property type="entry name" value="PKS_PP_betabranch"/>
    <property type="match status" value="1"/>
</dbReference>
<dbReference type="InterPro" id="IPR049900">
    <property type="entry name" value="PKS_mFAS_DH"/>
</dbReference>
<dbReference type="Pfam" id="PF14765">
    <property type="entry name" value="PS-DH"/>
    <property type="match status" value="1"/>
</dbReference>
<dbReference type="FunFam" id="3.40.50.720:FF:000209">
    <property type="entry name" value="Polyketide synthase Pks12"/>
    <property type="match status" value="1"/>
</dbReference>
<dbReference type="Pfam" id="PF21394">
    <property type="entry name" value="Beta-ketacyl_N"/>
    <property type="match status" value="1"/>
</dbReference>
<dbReference type="InterPro" id="IPR020807">
    <property type="entry name" value="PKS_DH"/>
</dbReference>
<dbReference type="Pfam" id="PF22621">
    <property type="entry name" value="CurL-like_PKS_C"/>
    <property type="match status" value="1"/>
</dbReference>
<dbReference type="Pfam" id="PF02801">
    <property type="entry name" value="Ketoacyl-synt_C"/>
    <property type="match status" value="1"/>
</dbReference>
<dbReference type="Gene3D" id="3.10.129.110">
    <property type="entry name" value="Polyketide synthase dehydratase"/>
    <property type="match status" value="1"/>
</dbReference>
<proteinExistence type="predicted"/>
<dbReference type="InterPro" id="IPR020841">
    <property type="entry name" value="PKS_Beta-ketoAc_synthase_dom"/>
</dbReference>
<dbReference type="InterPro" id="IPR016036">
    <property type="entry name" value="Malonyl_transacylase_ACP-bd"/>
</dbReference>
<dbReference type="InterPro" id="IPR009081">
    <property type="entry name" value="PP-bd_ACP"/>
</dbReference>
<dbReference type="SUPFAM" id="SSF47336">
    <property type="entry name" value="ACP-like"/>
    <property type="match status" value="1"/>
</dbReference>
<dbReference type="PROSITE" id="PS52004">
    <property type="entry name" value="KS3_2"/>
    <property type="match status" value="1"/>
</dbReference>
<dbReference type="GO" id="GO:0005737">
    <property type="term" value="C:cytoplasm"/>
    <property type="evidence" value="ECO:0007669"/>
    <property type="project" value="TreeGrafter"/>
</dbReference>
<evidence type="ECO:0000259" key="7">
    <source>
        <dbReference type="PROSITE" id="PS52004"/>
    </source>
</evidence>
<keyword evidence="1" id="KW-0596">Phosphopantetheine</keyword>
<evidence type="ECO:0000256" key="4">
    <source>
        <dbReference type="ARBA" id="ARBA00023268"/>
    </source>
</evidence>
<dbReference type="InterPro" id="IPR020843">
    <property type="entry name" value="ER"/>
</dbReference>
<dbReference type="SMART" id="SM00829">
    <property type="entry name" value="PKS_ER"/>
    <property type="match status" value="1"/>
</dbReference>
<dbReference type="InterPro" id="IPR036736">
    <property type="entry name" value="ACP-like_sf"/>
</dbReference>
<dbReference type="SUPFAM" id="SSF55048">
    <property type="entry name" value="Probable ACP-binding domain of malonyl-CoA ACP transacylase"/>
    <property type="match status" value="1"/>
</dbReference>
<evidence type="ECO:0000256" key="2">
    <source>
        <dbReference type="ARBA" id="ARBA00022553"/>
    </source>
</evidence>
<dbReference type="InterPro" id="IPR050091">
    <property type="entry name" value="PKS_NRPS_Biosynth_Enz"/>
</dbReference>
<dbReference type="GO" id="GO:0005886">
    <property type="term" value="C:plasma membrane"/>
    <property type="evidence" value="ECO:0007669"/>
    <property type="project" value="TreeGrafter"/>
</dbReference>
<dbReference type="FunFam" id="3.40.366.10:FF:000002">
    <property type="entry name" value="Probable polyketide synthase 2"/>
    <property type="match status" value="1"/>
</dbReference>